<proteinExistence type="predicted"/>
<dbReference type="InterPro" id="IPR043504">
    <property type="entry name" value="Peptidase_S1_PA_chymotrypsin"/>
</dbReference>
<dbReference type="STRING" id="49451.A0A1J6JGC0"/>
<keyword evidence="2" id="KW-1185">Reference proteome</keyword>
<dbReference type="KEGG" id="nau:109207750"/>
<dbReference type="PANTHER" id="PTHR43019">
    <property type="entry name" value="SERINE ENDOPROTEASE DEGS"/>
    <property type="match status" value="1"/>
</dbReference>
<dbReference type="OMA" id="IESWDIA"/>
<dbReference type="Proteomes" id="UP000187609">
    <property type="component" value="Unassembled WGS sequence"/>
</dbReference>
<accession>A0A1J6JGC0</accession>
<gene>
    <name evidence="1" type="ORF">A4A49_22827</name>
</gene>
<evidence type="ECO:0008006" key="3">
    <source>
        <dbReference type="Google" id="ProtNLM"/>
    </source>
</evidence>
<reference evidence="1" key="1">
    <citation type="submission" date="2016-11" db="EMBL/GenBank/DDBJ databases">
        <title>The genome of Nicotiana attenuata.</title>
        <authorList>
            <person name="Xu S."/>
            <person name="Brockmoeller T."/>
            <person name="Gaquerel E."/>
            <person name="Navarro A."/>
            <person name="Kuhl H."/>
            <person name="Gase K."/>
            <person name="Ling Z."/>
            <person name="Zhou W."/>
            <person name="Kreitzer C."/>
            <person name="Stanke M."/>
            <person name="Tang H."/>
            <person name="Lyons E."/>
            <person name="Pandey P."/>
            <person name="Pandey S.P."/>
            <person name="Timmermann B."/>
            <person name="Baldwin I.T."/>
        </authorList>
    </citation>
    <scope>NUCLEOTIDE SEQUENCE [LARGE SCALE GENOMIC DNA]</scope>
    <source>
        <strain evidence="1">UT</strain>
    </source>
</reference>
<sequence length="264" mass="29160">MDSQDLEKLSKDSGLTERELQEFYNRRKSIIWVIRLKYKVRGVESVTFGTGFSVSSDGLIFTSAHFFPKTSYTIDVRRLEEVGSHSANVVYEKPKWDITLLQVIDVNDCQYATLTDNDSLSVAQTLLHIGNPDNFVGSFLVGKVAFGCVDDIEIPIGSVTCRTYAPTAMETPPKFRIMGDVWNEHVLGNSSVGKSFEKNLHPCTPIIQMYGLICGEGSSGGPVFNVKGEVVGMVSGSASGYEYAIHVAMLREILKLFKEQNPGN</sequence>
<protein>
    <recommendedName>
        <fullName evidence="3">Serine protease</fullName>
    </recommendedName>
</protein>
<dbReference type="SMR" id="A0A1J6JGC0"/>
<name>A0A1J6JGC0_NICAT</name>
<dbReference type="Gene3D" id="2.40.10.10">
    <property type="entry name" value="Trypsin-like serine proteases"/>
    <property type="match status" value="1"/>
</dbReference>
<dbReference type="Pfam" id="PF13365">
    <property type="entry name" value="Trypsin_2"/>
    <property type="match status" value="1"/>
</dbReference>
<dbReference type="SUPFAM" id="SSF50494">
    <property type="entry name" value="Trypsin-like serine proteases"/>
    <property type="match status" value="1"/>
</dbReference>
<dbReference type="Gene3D" id="2.40.10.120">
    <property type="match status" value="1"/>
</dbReference>
<dbReference type="PANTHER" id="PTHR43019:SF48">
    <property type="entry name" value="PEPTIDASE S1, PA CLAN-RELATED"/>
    <property type="match status" value="1"/>
</dbReference>
<dbReference type="Gramene" id="OIT06041">
    <property type="protein sequence ID" value="OIT06041"/>
    <property type="gene ID" value="A4A49_22827"/>
</dbReference>
<dbReference type="EMBL" id="MJEQ01037184">
    <property type="protein sequence ID" value="OIT06041.1"/>
    <property type="molecule type" value="Genomic_DNA"/>
</dbReference>
<evidence type="ECO:0000313" key="2">
    <source>
        <dbReference type="Proteomes" id="UP000187609"/>
    </source>
</evidence>
<dbReference type="OrthoDB" id="1636974at2759"/>
<dbReference type="AlphaFoldDB" id="A0A1J6JGC0"/>
<dbReference type="InterPro" id="IPR009003">
    <property type="entry name" value="Peptidase_S1_PA"/>
</dbReference>
<evidence type="ECO:0000313" key="1">
    <source>
        <dbReference type="EMBL" id="OIT06041.1"/>
    </source>
</evidence>
<organism evidence="1 2">
    <name type="scientific">Nicotiana attenuata</name>
    <name type="common">Coyote tobacco</name>
    <dbReference type="NCBI Taxonomy" id="49451"/>
    <lineage>
        <taxon>Eukaryota</taxon>
        <taxon>Viridiplantae</taxon>
        <taxon>Streptophyta</taxon>
        <taxon>Embryophyta</taxon>
        <taxon>Tracheophyta</taxon>
        <taxon>Spermatophyta</taxon>
        <taxon>Magnoliopsida</taxon>
        <taxon>eudicotyledons</taxon>
        <taxon>Gunneridae</taxon>
        <taxon>Pentapetalae</taxon>
        <taxon>asterids</taxon>
        <taxon>lamiids</taxon>
        <taxon>Solanales</taxon>
        <taxon>Solanaceae</taxon>
        <taxon>Nicotianoideae</taxon>
        <taxon>Nicotianeae</taxon>
        <taxon>Nicotiana</taxon>
    </lineage>
</organism>
<comment type="caution">
    <text evidence="1">The sequence shown here is derived from an EMBL/GenBank/DDBJ whole genome shotgun (WGS) entry which is preliminary data.</text>
</comment>